<evidence type="ECO:0000256" key="7">
    <source>
        <dbReference type="ARBA" id="ARBA00023315"/>
    </source>
</evidence>
<evidence type="ECO:0000259" key="9">
    <source>
        <dbReference type="PROSITE" id="PS50263"/>
    </source>
</evidence>
<keyword evidence="2 8" id="KW-1003">Cell membrane</keyword>
<dbReference type="InterPro" id="IPR003010">
    <property type="entry name" value="C-N_Hydrolase"/>
</dbReference>
<dbReference type="GO" id="GO:0016410">
    <property type="term" value="F:N-acyltransferase activity"/>
    <property type="evidence" value="ECO:0007669"/>
    <property type="project" value="UniProtKB-UniRule"/>
</dbReference>
<keyword evidence="4 8" id="KW-0812">Transmembrane</keyword>
<feature type="transmembrane region" description="Helical" evidence="8">
    <location>
        <begin position="61"/>
        <end position="78"/>
    </location>
</feature>
<feature type="transmembrane region" description="Helical" evidence="8">
    <location>
        <begin position="31"/>
        <end position="49"/>
    </location>
</feature>
<dbReference type="AlphaFoldDB" id="A0AB37UQF1"/>
<evidence type="ECO:0000256" key="8">
    <source>
        <dbReference type="HAMAP-Rule" id="MF_01148"/>
    </source>
</evidence>
<keyword evidence="5 8" id="KW-1133">Transmembrane helix</keyword>
<dbReference type="Pfam" id="PF00795">
    <property type="entry name" value="CN_hydrolase"/>
    <property type="match status" value="1"/>
</dbReference>
<dbReference type="PROSITE" id="PS50263">
    <property type="entry name" value="CN_HYDROLASE"/>
    <property type="match status" value="1"/>
</dbReference>
<keyword evidence="11" id="KW-1185">Reference proteome</keyword>
<comment type="function">
    <text evidence="8">Catalyzes the phospholipid dependent N-acylation of the N-terminal cysteine of apolipoprotein, the last step in lipoprotein maturation.</text>
</comment>
<reference evidence="10 11" key="1">
    <citation type="journal article" date="2019" name="Genome Biol. Evol.">
        <title>Day and night: Metabolic profiles and evolutionary relationships of six axenic non-marine cyanobacteria.</title>
        <authorList>
            <person name="Will S.E."/>
            <person name="Henke P."/>
            <person name="Boedeker C."/>
            <person name="Huang S."/>
            <person name="Brinkmann H."/>
            <person name="Rohde M."/>
            <person name="Jarek M."/>
            <person name="Friedl T."/>
            <person name="Seufert S."/>
            <person name="Schumacher M."/>
            <person name="Overmann J."/>
            <person name="Neumann-Schaal M."/>
            <person name="Petersen J."/>
        </authorList>
    </citation>
    <scope>NUCLEOTIDE SEQUENCE [LARGE SCALE GENOMIC DNA]</scope>
    <source>
        <strain evidence="10 11">SAG 39.79</strain>
    </source>
</reference>
<dbReference type="EMBL" id="RSCK01000005">
    <property type="protein sequence ID" value="RUT13690.1"/>
    <property type="molecule type" value="Genomic_DNA"/>
</dbReference>
<comment type="similarity">
    <text evidence="8">Belongs to the CN hydrolase family. Apolipoprotein N-acyltransferase subfamily.</text>
</comment>
<dbReference type="PANTHER" id="PTHR38686:SF1">
    <property type="entry name" value="APOLIPOPROTEIN N-ACYLTRANSFERASE"/>
    <property type="match status" value="1"/>
</dbReference>
<dbReference type="CDD" id="cd07571">
    <property type="entry name" value="ALP_N-acyl_transferase"/>
    <property type="match status" value="1"/>
</dbReference>
<dbReference type="InterPro" id="IPR036526">
    <property type="entry name" value="C-N_Hydrolase_sf"/>
</dbReference>
<feature type="transmembrane region" description="Helical" evidence="8">
    <location>
        <begin position="7"/>
        <end position="25"/>
    </location>
</feature>
<sequence>MRSEGIASPFSLLIALASGILMGLTVAPVGAWFLAWIALAPLWVLVVTTPKHSSLLAPHSLPLLWGIGYHGVALFWITGIHPMTWMGVPWLSSLAIALFCWIFITLWGAALVVGWGVGMKALLNWRIPTLKSLLPNAKTQKTLCAFARQLLQRREPHASRLNGENPRTALAPQRTGSSLRDKIPLSLVRLLIGVALWCGLESLWSAGPLWWSSLSYTQSPHNLPILHLGQLSGASAVTAAIVAVNGLFAEAWIAVVGGHSRAPIQGSRKTSVVFCLLPFAFCLLLHLLGYSLYSRPLIQSPDTVLKVGIVQGNVPNKIKLYPEGFRKAIEGYTTGYQTLADRGVDAVLTPEGALPFRWNDVQRTSFYSAVKERGVVAWLGLFGDKKGGYTNSIFTLLSNGQIFSRYDKSKLVPIGEYVPFQEILGGIVSRLSPLDEHQIAGAPNQLFDTPFGRAIVGICYESAFPERFRYQAAAGGQFILSPSNDAHYSAAMPAQHHALDIMRAIETDRWAVRAVNTGYSAFVDPHGKTVWISGHNTYEIHSETIYRRQTKTLYVRWGDWLTPMLMVVAVVVWLVRLVGQV</sequence>
<dbReference type="InterPro" id="IPR004563">
    <property type="entry name" value="Apolipo_AcylTrfase"/>
</dbReference>
<evidence type="ECO:0000256" key="1">
    <source>
        <dbReference type="ARBA" id="ARBA00004651"/>
    </source>
</evidence>
<name>A0AB37UQF1_9CYAN</name>
<dbReference type="EC" id="2.3.1.269" evidence="8"/>
<feature type="transmembrane region" description="Helical" evidence="8">
    <location>
        <begin position="90"/>
        <end position="117"/>
    </location>
</feature>
<comment type="caution">
    <text evidence="10">The sequence shown here is derived from an EMBL/GenBank/DDBJ whole genome shotgun (WGS) entry which is preliminary data.</text>
</comment>
<evidence type="ECO:0000313" key="10">
    <source>
        <dbReference type="EMBL" id="RUT13690.1"/>
    </source>
</evidence>
<feature type="transmembrane region" description="Helical" evidence="8">
    <location>
        <begin position="560"/>
        <end position="579"/>
    </location>
</feature>
<dbReference type="Pfam" id="PF20154">
    <property type="entry name" value="LNT_N"/>
    <property type="match status" value="1"/>
</dbReference>
<proteinExistence type="inferred from homology"/>
<comment type="catalytic activity">
    <reaction evidence="8">
        <text>N-terminal S-1,2-diacyl-sn-glyceryl-L-cysteinyl-[lipoprotein] + a glycerophospholipid = N-acyl-S-1,2-diacyl-sn-glyceryl-L-cysteinyl-[lipoprotein] + a 2-acyl-sn-glycero-3-phospholipid + H(+)</text>
        <dbReference type="Rhea" id="RHEA:48228"/>
        <dbReference type="Rhea" id="RHEA-COMP:14681"/>
        <dbReference type="Rhea" id="RHEA-COMP:14684"/>
        <dbReference type="ChEBI" id="CHEBI:15378"/>
        <dbReference type="ChEBI" id="CHEBI:136912"/>
        <dbReference type="ChEBI" id="CHEBI:140656"/>
        <dbReference type="ChEBI" id="CHEBI:140657"/>
        <dbReference type="ChEBI" id="CHEBI:140660"/>
        <dbReference type="EC" id="2.3.1.269"/>
    </reaction>
</comment>
<feature type="transmembrane region" description="Helical" evidence="8">
    <location>
        <begin position="187"/>
        <end position="211"/>
    </location>
</feature>
<dbReference type="GO" id="GO:0042158">
    <property type="term" value="P:lipoprotein biosynthetic process"/>
    <property type="evidence" value="ECO:0007669"/>
    <property type="project" value="UniProtKB-UniRule"/>
</dbReference>
<feature type="domain" description="CN hydrolase" evidence="9">
    <location>
        <begin position="305"/>
        <end position="547"/>
    </location>
</feature>
<evidence type="ECO:0000256" key="6">
    <source>
        <dbReference type="ARBA" id="ARBA00023136"/>
    </source>
</evidence>
<feature type="transmembrane region" description="Helical" evidence="8">
    <location>
        <begin position="231"/>
        <end position="258"/>
    </location>
</feature>
<evidence type="ECO:0000256" key="3">
    <source>
        <dbReference type="ARBA" id="ARBA00022679"/>
    </source>
</evidence>
<evidence type="ECO:0000256" key="2">
    <source>
        <dbReference type="ARBA" id="ARBA00022475"/>
    </source>
</evidence>
<feature type="transmembrane region" description="Helical" evidence="8">
    <location>
        <begin position="270"/>
        <end position="293"/>
    </location>
</feature>
<comment type="pathway">
    <text evidence="8">Protein modification; lipoprotein biosynthesis (N-acyl transfer).</text>
</comment>
<keyword evidence="3 8" id="KW-0808">Transferase</keyword>
<accession>A0AB37UQF1</accession>
<comment type="subcellular location">
    <subcellularLocation>
        <location evidence="1 8">Cell membrane</location>
        <topology evidence="1 8">Multi-pass membrane protein</topology>
    </subcellularLocation>
</comment>
<dbReference type="InterPro" id="IPR045378">
    <property type="entry name" value="LNT_N"/>
</dbReference>
<dbReference type="HAMAP" id="MF_01148">
    <property type="entry name" value="Lnt"/>
    <property type="match status" value="1"/>
</dbReference>
<dbReference type="PANTHER" id="PTHR38686">
    <property type="entry name" value="APOLIPOPROTEIN N-ACYLTRANSFERASE"/>
    <property type="match status" value="1"/>
</dbReference>
<keyword evidence="6 8" id="KW-0472">Membrane</keyword>
<evidence type="ECO:0000256" key="4">
    <source>
        <dbReference type="ARBA" id="ARBA00022692"/>
    </source>
</evidence>
<dbReference type="Gene3D" id="3.60.110.10">
    <property type="entry name" value="Carbon-nitrogen hydrolase"/>
    <property type="match status" value="1"/>
</dbReference>
<protein>
    <recommendedName>
        <fullName evidence="8">Apolipoprotein N-acyltransferase</fullName>
        <shortName evidence="8">ALP N-acyltransferase</shortName>
        <ecNumber evidence="8">2.3.1.269</ecNumber>
    </recommendedName>
</protein>
<gene>
    <name evidence="8 10" type="primary">lnt</name>
    <name evidence="10" type="ORF">DSM107010_09650</name>
</gene>
<dbReference type="SUPFAM" id="SSF56317">
    <property type="entry name" value="Carbon-nitrogen hydrolase"/>
    <property type="match status" value="1"/>
</dbReference>
<dbReference type="Proteomes" id="UP000282574">
    <property type="component" value="Unassembled WGS sequence"/>
</dbReference>
<dbReference type="NCBIfam" id="TIGR00546">
    <property type="entry name" value="lnt"/>
    <property type="match status" value="1"/>
</dbReference>
<organism evidence="10 11">
    <name type="scientific">Chroococcidiopsis cubana SAG 39.79</name>
    <dbReference type="NCBI Taxonomy" id="388085"/>
    <lineage>
        <taxon>Bacteria</taxon>
        <taxon>Bacillati</taxon>
        <taxon>Cyanobacteriota</taxon>
        <taxon>Cyanophyceae</taxon>
        <taxon>Chroococcidiopsidales</taxon>
        <taxon>Chroococcidiopsidaceae</taxon>
        <taxon>Chroococcidiopsis</taxon>
    </lineage>
</organism>
<keyword evidence="7 8" id="KW-0012">Acyltransferase</keyword>
<evidence type="ECO:0000256" key="5">
    <source>
        <dbReference type="ARBA" id="ARBA00022989"/>
    </source>
</evidence>
<evidence type="ECO:0000313" key="11">
    <source>
        <dbReference type="Proteomes" id="UP000282574"/>
    </source>
</evidence>
<dbReference type="GO" id="GO:0005886">
    <property type="term" value="C:plasma membrane"/>
    <property type="evidence" value="ECO:0007669"/>
    <property type="project" value="UniProtKB-SubCell"/>
</dbReference>